<keyword evidence="2" id="KW-0238">DNA-binding</keyword>
<name>A0ABS0SGV6_9HYPH</name>
<dbReference type="Pfam" id="PF13545">
    <property type="entry name" value="HTH_Crp_2"/>
    <property type="match status" value="1"/>
</dbReference>
<evidence type="ECO:0000259" key="4">
    <source>
        <dbReference type="Pfam" id="PF13545"/>
    </source>
</evidence>
<dbReference type="InterPro" id="IPR018490">
    <property type="entry name" value="cNMP-bd_dom_sf"/>
</dbReference>
<dbReference type="SUPFAM" id="SSF51206">
    <property type="entry name" value="cAMP-binding domain-like"/>
    <property type="match status" value="1"/>
</dbReference>
<dbReference type="InterPro" id="IPR036388">
    <property type="entry name" value="WH-like_DNA-bd_sf"/>
</dbReference>
<dbReference type="Pfam" id="PF13565">
    <property type="entry name" value="HTH_32"/>
    <property type="match status" value="1"/>
</dbReference>
<evidence type="ECO:0000313" key="5">
    <source>
        <dbReference type="EMBL" id="MBI1621677.1"/>
    </source>
</evidence>
<dbReference type="SUPFAM" id="SSF46689">
    <property type="entry name" value="Homeodomain-like"/>
    <property type="match status" value="1"/>
</dbReference>
<proteinExistence type="predicted"/>
<evidence type="ECO:0000256" key="1">
    <source>
        <dbReference type="ARBA" id="ARBA00023015"/>
    </source>
</evidence>
<accession>A0ABS0SGV6</accession>
<feature type="domain" description="HTH crp-type" evidence="4">
    <location>
        <begin position="207"/>
        <end position="271"/>
    </location>
</feature>
<evidence type="ECO:0000256" key="3">
    <source>
        <dbReference type="ARBA" id="ARBA00023163"/>
    </source>
</evidence>
<dbReference type="InterPro" id="IPR009057">
    <property type="entry name" value="Homeodomain-like_sf"/>
</dbReference>
<reference evidence="5 6" key="1">
    <citation type="submission" date="2020-10" db="EMBL/GenBank/DDBJ databases">
        <title>Aquamicrobium zhengzhouensis sp. nov., a exopolysaccharide producing bacterium isolated from farmland soil.</title>
        <authorList>
            <person name="Wang X."/>
        </authorList>
    </citation>
    <scope>NUCLEOTIDE SEQUENCE [LARGE SCALE GENOMIC DNA]</scope>
    <source>
        <strain evidence="6">cd-1</strain>
    </source>
</reference>
<keyword evidence="6" id="KW-1185">Reference proteome</keyword>
<comment type="caution">
    <text evidence="5">The sequence shown here is derived from an EMBL/GenBank/DDBJ whole genome shotgun (WGS) entry which is preliminary data.</text>
</comment>
<organism evidence="5 6">
    <name type="scientific">Aquamicrobium zhengzhouense</name>
    <dbReference type="NCBI Taxonomy" id="2781738"/>
    <lineage>
        <taxon>Bacteria</taxon>
        <taxon>Pseudomonadati</taxon>
        <taxon>Pseudomonadota</taxon>
        <taxon>Alphaproteobacteria</taxon>
        <taxon>Hyphomicrobiales</taxon>
        <taxon>Phyllobacteriaceae</taxon>
        <taxon>Aquamicrobium</taxon>
    </lineage>
</organism>
<dbReference type="InterPro" id="IPR014710">
    <property type="entry name" value="RmlC-like_jellyroll"/>
</dbReference>
<keyword evidence="1" id="KW-0805">Transcription regulation</keyword>
<dbReference type="Gene3D" id="2.60.120.10">
    <property type="entry name" value="Jelly Rolls"/>
    <property type="match status" value="1"/>
</dbReference>
<sequence length="277" mass="31859">MSKVRREITRKLRILQHAEETGDVSKTCRYFGVGRSSFYRWQTAYRKHGDAGLVNRPPIPKWHANRTPVEIEEKVLHLRSKHHLGPMRIVWYLARYHGIKISDATVSRMLKRNGVNRLPRGTRLRKVHMGRPGGWTGEGCFLTRRPRRLGLHCILDTWLFHVPLNVLDEMAAKDPNVIRYISQILLLNSDMLVHVVHDLQIPQAERRIAAILWRTAFHGNQAVPLSQEEIGAMSNTSRKQVNAALRKFAELGWLTASYRQVTVENAAALNAFAKEED</sequence>
<evidence type="ECO:0000313" key="6">
    <source>
        <dbReference type="Proteomes" id="UP000601789"/>
    </source>
</evidence>
<dbReference type="EMBL" id="JADGMQ010000010">
    <property type="protein sequence ID" value="MBI1621677.1"/>
    <property type="molecule type" value="Genomic_DNA"/>
</dbReference>
<evidence type="ECO:0000256" key="2">
    <source>
        <dbReference type="ARBA" id="ARBA00023125"/>
    </source>
</evidence>
<dbReference type="SUPFAM" id="SSF46785">
    <property type="entry name" value="Winged helix' DNA-binding domain"/>
    <property type="match status" value="1"/>
</dbReference>
<gene>
    <name evidence="5" type="ORF">IOD40_13535</name>
</gene>
<dbReference type="Proteomes" id="UP000601789">
    <property type="component" value="Unassembled WGS sequence"/>
</dbReference>
<dbReference type="InterPro" id="IPR036390">
    <property type="entry name" value="WH_DNA-bd_sf"/>
</dbReference>
<dbReference type="InterPro" id="IPR012318">
    <property type="entry name" value="HTH_CRP"/>
</dbReference>
<protein>
    <submittedName>
        <fullName evidence="5">Helix-turn-helix domain-containing protein</fullName>
    </submittedName>
</protein>
<dbReference type="Gene3D" id="1.10.10.10">
    <property type="entry name" value="Winged helix-like DNA-binding domain superfamily/Winged helix DNA-binding domain"/>
    <property type="match status" value="1"/>
</dbReference>
<keyword evidence="3" id="KW-0804">Transcription</keyword>